<comment type="subunit">
    <text evidence="4">Homodimer.</text>
</comment>
<evidence type="ECO:0000256" key="8">
    <source>
        <dbReference type="PIRSR" id="PIRSR000445-4"/>
    </source>
</evidence>
<feature type="binding site" evidence="4 6">
    <location>
        <begin position="111"/>
        <end position="113"/>
    </location>
    <ligand>
        <name>substrate</name>
    </ligand>
</feature>
<evidence type="ECO:0000256" key="3">
    <source>
        <dbReference type="ARBA" id="ARBA00023244"/>
    </source>
</evidence>
<dbReference type="HAMAP" id="MF_00087">
    <property type="entry name" value="Glu_tRNA_reductase"/>
    <property type="match status" value="1"/>
</dbReference>
<proteinExistence type="inferred from homology"/>
<keyword evidence="1 4" id="KW-0521">NADP</keyword>
<dbReference type="InterPro" id="IPR036343">
    <property type="entry name" value="GluRdtase_N_sf"/>
</dbReference>
<dbReference type="Proteomes" id="UP000824109">
    <property type="component" value="Unassembled WGS sequence"/>
</dbReference>
<name>A0A9D1MDP2_9FIRM</name>
<dbReference type="AlphaFoldDB" id="A0A9D1MDP2"/>
<evidence type="ECO:0000256" key="1">
    <source>
        <dbReference type="ARBA" id="ARBA00022857"/>
    </source>
</evidence>
<feature type="active site" description="Nucleophile" evidence="4 5">
    <location>
        <position position="50"/>
    </location>
</feature>
<comment type="catalytic activity">
    <reaction evidence="4">
        <text>(S)-4-amino-5-oxopentanoate + tRNA(Glu) + NADP(+) = L-glutamyl-tRNA(Glu) + NADPH + H(+)</text>
        <dbReference type="Rhea" id="RHEA:12344"/>
        <dbReference type="Rhea" id="RHEA-COMP:9663"/>
        <dbReference type="Rhea" id="RHEA-COMP:9680"/>
        <dbReference type="ChEBI" id="CHEBI:15378"/>
        <dbReference type="ChEBI" id="CHEBI:57501"/>
        <dbReference type="ChEBI" id="CHEBI:57783"/>
        <dbReference type="ChEBI" id="CHEBI:58349"/>
        <dbReference type="ChEBI" id="CHEBI:78442"/>
        <dbReference type="ChEBI" id="CHEBI:78520"/>
        <dbReference type="EC" id="1.2.1.70"/>
    </reaction>
</comment>
<evidence type="ECO:0000313" key="11">
    <source>
        <dbReference type="EMBL" id="HIU58275.1"/>
    </source>
</evidence>
<dbReference type="Pfam" id="PF05201">
    <property type="entry name" value="GlutR_N"/>
    <property type="match status" value="1"/>
</dbReference>
<evidence type="ECO:0000256" key="7">
    <source>
        <dbReference type="PIRSR" id="PIRSR000445-3"/>
    </source>
</evidence>
<dbReference type="GO" id="GO:0019353">
    <property type="term" value="P:protoporphyrinogen IX biosynthetic process from glutamate"/>
    <property type="evidence" value="ECO:0007669"/>
    <property type="project" value="TreeGrafter"/>
</dbReference>
<feature type="domain" description="Glutamyl-tRNA reductase N-terminal" evidence="10">
    <location>
        <begin position="7"/>
        <end position="152"/>
    </location>
</feature>
<keyword evidence="2 4" id="KW-0560">Oxidoreductase</keyword>
<dbReference type="InterPro" id="IPR036291">
    <property type="entry name" value="NAD(P)-bd_dom_sf"/>
</dbReference>
<dbReference type="InterPro" id="IPR015895">
    <property type="entry name" value="4pyrrol_synth_GluRdtase_N"/>
</dbReference>
<dbReference type="GO" id="GO:0050661">
    <property type="term" value="F:NADP binding"/>
    <property type="evidence" value="ECO:0007669"/>
    <property type="project" value="InterPro"/>
</dbReference>
<dbReference type="InterPro" id="IPR000343">
    <property type="entry name" value="4pyrrol_synth_GluRdtase"/>
</dbReference>
<dbReference type="Gene3D" id="3.40.50.720">
    <property type="entry name" value="NAD(P)-binding Rossmann-like Domain"/>
    <property type="match status" value="1"/>
</dbReference>
<dbReference type="Pfam" id="PF01488">
    <property type="entry name" value="Shikimate_DH"/>
    <property type="match status" value="1"/>
</dbReference>
<dbReference type="PANTHER" id="PTHR43013">
    <property type="entry name" value="GLUTAMYL-TRNA REDUCTASE"/>
    <property type="match status" value="1"/>
</dbReference>
<reference evidence="11" key="2">
    <citation type="journal article" date="2021" name="PeerJ">
        <title>Extensive microbial diversity within the chicken gut microbiome revealed by metagenomics and culture.</title>
        <authorList>
            <person name="Gilroy R."/>
            <person name="Ravi A."/>
            <person name="Getino M."/>
            <person name="Pursley I."/>
            <person name="Horton D.L."/>
            <person name="Alikhan N.F."/>
            <person name="Baker D."/>
            <person name="Gharbi K."/>
            <person name="Hall N."/>
            <person name="Watson M."/>
            <person name="Adriaenssens E.M."/>
            <person name="Foster-Nyarko E."/>
            <person name="Jarju S."/>
            <person name="Secka A."/>
            <person name="Antonio M."/>
            <person name="Oren A."/>
            <person name="Chaudhuri R.R."/>
            <person name="La Ragione R."/>
            <person name="Hildebrand F."/>
            <person name="Pallen M.J."/>
        </authorList>
    </citation>
    <scope>NUCLEOTIDE SEQUENCE</scope>
    <source>
        <strain evidence="11">USAMLcec3-3695</strain>
    </source>
</reference>
<dbReference type="EC" id="1.2.1.70" evidence="4"/>
<dbReference type="SUPFAM" id="SSF69742">
    <property type="entry name" value="Glutamyl tRNA-reductase catalytic, N-terminal domain"/>
    <property type="match status" value="1"/>
</dbReference>
<dbReference type="SUPFAM" id="SSF51735">
    <property type="entry name" value="NAD(P)-binding Rossmann-fold domains"/>
    <property type="match status" value="1"/>
</dbReference>
<evidence type="ECO:0000256" key="4">
    <source>
        <dbReference type="HAMAP-Rule" id="MF_00087"/>
    </source>
</evidence>
<feature type="binding site" evidence="4 6">
    <location>
        <begin position="49"/>
        <end position="52"/>
    </location>
    <ligand>
        <name>substrate</name>
    </ligand>
</feature>
<evidence type="ECO:0000256" key="5">
    <source>
        <dbReference type="PIRSR" id="PIRSR000445-1"/>
    </source>
</evidence>
<feature type="binding site" evidence="4 7">
    <location>
        <begin position="186"/>
        <end position="191"/>
    </location>
    <ligand>
        <name>NADP(+)</name>
        <dbReference type="ChEBI" id="CHEBI:58349"/>
    </ligand>
</feature>
<comment type="function">
    <text evidence="4">Catalyzes the NADPH-dependent reduction of glutamyl-tRNA(Glu) to glutamate 1-semialdehyde (GSA).</text>
</comment>
<dbReference type="GO" id="GO:0008883">
    <property type="term" value="F:glutamyl-tRNA reductase activity"/>
    <property type="evidence" value="ECO:0007669"/>
    <property type="project" value="UniProtKB-UniRule"/>
</dbReference>
<evidence type="ECO:0000313" key="12">
    <source>
        <dbReference type="Proteomes" id="UP000824109"/>
    </source>
</evidence>
<dbReference type="PANTHER" id="PTHR43013:SF1">
    <property type="entry name" value="GLUTAMYL-TRNA REDUCTASE"/>
    <property type="match status" value="1"/>
</dbReference>
<feature type="domain" description="Quinate/shikimate 5-dehydrogenase/glutamyl-tRNA reductase" evidence="9">
    <location>
        <begin position="169"/>
        <end position="293"/>
    </location>
</feature>
<comment type="domain">
    <text evidence="4">Possesses an unusual extended V-shaped dimeric structure with each monomer consisting of three distinct domains arranged along a curved 'spinal' alpha-helix. The N-terminal catalytic domain specifically recognizes the glutamate moiety of the substrate. The second domain is the NADPH-binding domain, and the third C-terminal domain is responsible for dimerization.</text>
</comment>
<feature type="binding site" evidence="4 6">
    <location>
        <position position="106"/>
    </location>
    <ligand>
        <name>substrate</name>
    </ligand>
</feature>
<feature type="site" description="Important for activity" evidence="4 8">
    <location>
        <position position="96"/>
    </location>
</feature>
<evidence type="ECO:0000256" key="6">
    <source>
        <dbReference type="PIRSR" id="PIRSR000445-2"/>
    </source>
</evidence>
<dbReference type="InterPro" id="IPR006151">
    <property type="entry name" value="Shikm_DH/Glu-tRNA_Rdtase"/>
</dbReference>
<comment type="caution">
    <text evidence="11">The sequence shown here is derived from an EMBL/GenBank/DDBJ whole genome shotgun (WGS) entry which is preliminary data.</text>
</comment>
<evidence type="ECO:0000259" key="10">
    <source>
        <dbReference type="Pfam" id="PF05201"/>
    </source>
</evidence>
<protein>
    <recommendedName>
        <fullName evidence="4">Glutamyl-tRNA reductase</fullName>
        <shortName evidence="4">GluTR</shortName>
        <ecNumber evidence="4">1.2.1.70</ecNumber>
    </recommendedName>
</protein>
<accession>A0A9D1MDP2</accession>
<comment type="pathway">
    <text evidence="4">Porphyrin-containing compound metabolism; protoporphyrin-IX biosynthesis; 5-aminolevulinate from L-glutamyl-tRNA(Glu): step 1/2.</text>
</comment>
<gene>
    <name evidence="4 11" type="primary">hemA</name>
    <name evidence="11" type="ORF">IAA61_10775</name>
</gene>
<evidence type="ECO:0000259" key="9">
    <source>
        <dbReference type="Pfam" id="PF01488"/>
    </source>
</evidence>
<keyword evidence="3 4" id="KW-0627">Porphyrin biosynthesis</keyword>
<dbReference type="Gene3D" id="3.30.460.30">
    <property type="entry name" value="Glutamyl-tRNA reductase, N-terminal domain"/>
    <property type="match status" value="1"/>
</dbReference>
<comment type="similarity">
    <text evidence="4">Belongs to the glutamyl-tRNA reductase family.</text>
</comment>
<organism evidence="11 12">
    <name type="scientific">Candidatus Ornithomonoglobus merdipullorum</name>
    <dbReference type="NCBI Taxonomy" id="2840895"/>
    <lineage>
        <taxon>Bacteria</taxon>
        <taxon>Bacillati</taxon>
        <taxon>Bacillota</taxon>
        <taxon>Clostridia</taxon>
        <taxon>Candidatus Ornithomonoglobus</taxon>
    </lineage>
</organism>
<reference evidence="11" key="1">
    <citation type="submission" date="2020-10" db="EMBL/GenBank/DDBJ databases">
        <authorList>
            <person name="Gilroy R."/>
        </authorList>
    </citation>
    <scope>NUCLEOTIDE SEQUENCE</scope>
    <source>
        <strain evidence="11">USAMLcec3-3695</strain>
    </source>
</reference>
<comment type="miscellaneous">
    <text evidence="4">During catalysis, the active site Cys acts as a nucleophile attacking the alpha-carbonyl group of tRNA-bound glutamate with the formation of a thioester intermediate between enzyme and glutamate, and the concomitant release of tRNA(Glu). The thioester intermediate is finally reduced by direct hydride transfer from NADPH, to form the product GSA.</text>
</comment>
<dbReference type="PIRSF" id="PIRSF000445">
    <property type="entry name" value="4pyrrol_synth_GluRdtase"/>
    <property type="match status" value="1"/>
</dbReference>
<sequence>MKLAMAGTDFRSAPLELRGRLSFGKDEIRRMTEDICKRENILGCVIVSTCNRTEIYVSFKDSIEDPTGILFETCGEEGIGFEGRMKVRYGVDAVRHLSEVACGLHSAIICEEQIVSQISGAAELSRESGGMDAVLSTLFREAVASGKRALTEHHITAVPRSAAIRAVDMAEELAGGLEGRRALVIGSGKMGCLAAKTLIERGCDVKITIRSYRSGENIIPRGAVPVEYAARLASVAESDIVISATRSPHFTLTREAAERLPGMPLCIFDLAVPRDIEKGVGELTRCFDIDDIYSEGHKADPEIKAVYSIAESSVEEFMQWDRFRDMLPLIDDIKRAVSERVLCSAEFDAVRESGDAETAAIVAAEKAADLILKSLRDTVGSDALGLCCERIEGGSREARRRAAAERT</sequence>
<dbReference type="NCBIfam" id="TIGR01035">
    <property type="entry name" value="hemA"/>
    <property type="match status" value="1"/>
</dbReference>
<evidence type="ECO:0000256" key="2">
    <source>
        <dbReference type="ARBA" id="ARBA00023002"/>
    </source>
</evidence>
<dbReference type="EMBL" id="DVNB01000108">
    <property type="protein sequence ID" value="HIU58275.1"/>
    <property type="molecule type" value="Genomic_DNA"/>
</dbReference>
<feature type="binding site" evidence="4 6">
    <location>
        <position position="117"/>
    </location>
    <ligand>
        <name>substrate</name>
    </ligand>
</feature>